<dbReference type="Gene3D" id="3.30.1360.40">
    <property type="match status" value="1"/>
</dbReference>
<evidence type="ECO:0000259" key="5">
    <source>
        <dbReference type="SMART" id="SM00797"/>
    </source>
</evidence>
<dbReference type="GO" id="GO:0016787">
    <property type="term" value="F:hydrolase activity"/>
    <property type="evidence" value="ECO:0007669"/>
    <property type="project" value="UniProtKB-KW"/>
</dbReference>
<dbReference type="InterPro" id="IPR003833">
    <property type="entry name" value="CT_C_D"/>
</dbReference>
<dbReference type="SMART" id="SM00797">
    <property type="entry name" value="AHS2"/>
    <property type="match status" value="1"/>
</dbReference>
<keyword evidence="3" id="KW-0067">ATP-binding</keyword>
<keyword evidence="2" id="KW-0378">Hydrolase</keyword>
<dbReference type="AlphaFoldDB" id="A0A931B410"/>
<evidence type="ECO:0000313" key="6">
    <source>
        <dbReference type="EMBL" id="MBF9069924.1"/>
    </source>
</evidence>
<dbReference type="PANTHER" id="PTHR43309">
    <property type="entry name" value="5-OXOPROLINASE SUBUNIT C"/>
    <property type="match status" value="1"/>
</dbReference>
<dbReference type="SMART" id="SM00796">
    <property type="entry name" value="AHS1"/>
    <property type="match status" value="1"/>
</dbReference>
<dbReference type="Pfam" id="PF02626">
    <property type="entry name" value="CT_A_B"/>
    <property type="match status" value="1"/>
</dbReference>
<evidence type="ECO:0000256" key="3">
    <source>
        <dbReference type="ARBA" id="ARBA00022840"/>
    </source>
</evidence>
<dbReference type="NCBIfam" id="TIGR00724">
    <property type="entry name" value="urea_amlyse_rel"/>
    <property type="match status" value="1"/>
</dbReference>
<evidence type="ECO:0000256" key="2">
    <source>
        <dbReference type="ARBA" id="ARBA00022801"/>
    </source>
</evidence>
<sequence length="551" mass="55643">MGDGARRMAVTVRPMGLRALLAEVDSDEHVAALLADLTEHRQAGGLDAGAELVPAARTVLVDGLADAGQVRTLARWLGGWQPHALPVGEGPLVEIPTVYDGEDLADVAALWDVSVEEAARLHAACEFRVAFCGFAPGFAYLTGLPERLAVPRRATPRTRVPAGSVALGGAYTGVYPGPSPGGWQLIGRTSLPLWDPSRDPAALLAPGTRVGFRPVRAGSAAAGPAPGPAVGAVGAVPAATGQSAARAVTVVRPGPLATVQDEGRSGVAALGVPHAGALDRPAAARANALVGNPPGAAVVEATLGGIALRAETDAWVAVTGAPAPVRVGGRTAAWGAAVRARAGELVEVGTVTAGLRCYVAVDGGFAVAPVLGSRSTDLLSGLGPEPLVAGAVLPLGQVGPAVPTGNEDALGPPCVDWLPLSAPSDRDEVVLRLAPGPRQDWFDAEALRALARGRYRVSPQSNRVGLRLTDGPALVRRAGLGHGQAELPSEGMVLGAVQVPPDGMPVVFLADHPTTGGYPVIGVVPEADLAAAAQAVPGTPVRFVPVSGPLR</sequence>
<name>A0A931B410_9ACTN</name>
<organism evidence="6 7">
    <name type="scientific">Streptacidiphilus fuscans</name>
    <dbReference type="NCBI Taxonomy" id="2789292"/>
    <lineage>
        <taxon>Bacteria</taxon>
        <taxon>Bacillati</taxon>
        <taxon>Actinomycetota</taxon>
        <taxon>Actinomycetes</taxon>
        <taxon>Kitasatosporales</taxon>
        <taxon>Streptomycetaceae</taxon>
        <taxon>Streptacidiphilus</taxon>
    </lineage>
</organism>
<dbReference type="EMBL" id="JADPRT010000007">
    <property type="protein sequence ID" value="MBF9069924.1"/>
    <property type="molecule type" value="Genomic_DNA"/>
</dbReference>
<evidence type="ECO:0000259" key="4">
    <source>
        <dbReference type="SMART" id="SM00796"/>
    </source>
</evidence>
<dbReference type="PANTHER" id="PTHR43309:SF3">
    <property type="entry name" value="5-OXOPROLINASE SUBUNIT C"/>
    <property type="match status" value="1"/>
</dbReference>
<proteinExistence type="predicted"/>
<protein>
    <submittedName>
        <fullName evidence="6">5-oxoprolinase/urea amidolyase family protein</fullName>
    </submittedName>
</protein>
<feature type="domain" description="Carboxyltransferase" evidence="4">
    <location>
        <begin position="10"/>
        <end position="204"/>
    </location>
</feature>
<dbReference type="GO" id="GO:0005524">
    <property type="term" value="F:ATP binding"/>
    <property type="evidence" value="ECO:0007669"/>
    <property type="project" value="UniProtKB-KW"/>
</dbReference>
<dbReference type="Proteomes" id="UP000657385">
    <property type="component" value="Unassembled WGS sequence"/>
</dbReference>
<dbReference type="SUPFAM" id="SSF50891">
    <property type="entry name" value="Cyclophilin-like"/>
    <property type="match status" value="2"/>
</dbReference>
<dbReference type="Gene3D" id="2.40.100.10">
    <property type="entry name" value="Cyclophilin-like"/>
    <property type="match status" value="2"/>
</dbReference>
<dbReference type="Pfam" id="PF02682">
    <property type="entry name" value="CT_C_D"/>
    <property type="match status" value="1"/>
</dbReference>
<evidence type="ECO:0000313" key="7">
    <source>
        <dbReference type="Proteomes" id="UP000657385"/>
    </source>
</evidence>
<reference evidence="6" key="1">
    <citation type="submission" date="2020-11" db="EMBL/GenBank/DDBJ databases">
        <title>Isolation and identification of active actinomycetes.</title>
        <authorList>
            <person name="Yu B."/>
        </authorList>
    </citation>
    <scope>NUCLEOTIDE SEQUENCE</scope>
    <source>
        <strain evidence="6">NEAU-YB345</strain>
    </source>
</reference>
<accession>A0A931B410</accession>
<keyword evidence="7" id="KW-1185">Reference proteome</keyword>
<feature type="domain" description="Carboxyltransferase" evidence="5">
    <location>
        <begin position="269"/>
        <end position="551"/>
    </location>
</feature>
<comment type="caution">
    <text evidence="6">The sequence shown here is derived from an EMBL/GenBank/DDBJ whole genome shotgun (WGS) entry which is preliminary data.</text>
</comment>
<evidence type="ECO:0000256" key="1">
    <source>
        <dbReference type="ARBA" id="ARBA00022741"/>
    </source>
</evidence>
<keyword evidence="1" id="KW-0547">Nucleotide-binding</keyword>
<dbReference type="InterPro" id="IPR029000">
    <property type="entry name" value="Cyclophilin-like_dom_sf"/>
</dbReference>
<gene>
    <name evidence="6" type="ORF">I2501_18030</name>
</gene>
<dbReference type="InterPro" id="IPR003778">
    <property type="entry name" value="CT_A_B"/>
</dbReference>
<dbReference type="InterPro" id="IPR052708">
    <property type="entry name" value="PxpC"/>
</dbReference>